<keyword evidence="6" id="KW-1185">Reference proteome</keyword>
<dbReference type="EMBL" id="JACYFT010000002">
    <property type="protein sequence ID" value="MBD8051079.1"/>
    <property type="molecule type" value="Genomic_DNA"/>
</dbReference>
<dbReference type="GO" id="GO:0016887">
    <property type="term" value="F:ATP hydrolysis activity"/>
    <property type="evidence" value="ECO:0007669"/>
    <property type="project" value="TreeGrafter"/>
</dbReference>
<protein>
    <submittedName>
        <fullName evidence="5">Flp pilus assembly complex ATPase component TadA</fullName>
    </submittedName>
</protein>
<dbReference type="SUPFAM" id="SSF160246">
    <property type="entry name" value="EspE N-terminal domain-like"/>
    <property type="match status" value="1"/>
</dbReference>
<dbReference type="AlphaFoldDB" id="A0A927IJV1"/>
<dbReference type="InterPro" id="IPR003593">
    <property type="entry name" value="AAA+_ATPase"/>
</dbReference>
<sequence>MTTDLTMPAASTPLVQALVDAGVTRAQIEITLQRRALTHESLTDIMRPGQYGFLTPEKLARAQASTAALDYFAPSAIESIDAASISQSLRAAAILIDRQETLLPVAVRGQRLTLACADPQHVFRATALYPGYTFEFVICSERTLQSIYRRFYSRSGQQALQQYELLQKTAPSDPDAETALREFIMRVIRHGCYIGASDIAFAPMADAAAGGGGVVRYKIGGVGTIMTYLQGDIWTRVCTFLINTAGVTEQIKTAPVDTRFAWTDNDHRQHPDITKRYGLRVVMALRSKNAIASMLCVMRILDQQADAAELDTLDFDDDTREYLRTVTSRATGLFLVTGPTGSGKTTTLYALLQEIDPVTRWIDSIENPIEYQRGLWMQMQTDAAAAAEGDGAHALLKALLRAAPDVLLFGEIRKQDSATELVDAANTGHLVFSTFHTNNAALAISRMRGFGLDMTAVASLLHGIQAQRLVRLLCTHCAVPDDSAKTLDSLARWGIIERHEDGSGTYLGQACKTRRAVGCAECAYTGFKGRKMVYELLKMTPKVRELIESNAAPAQIAACIPRDQTLVGNGLRLVARGLTDFREIERLDGVMDADTEGGA</sequence>
<dbReference type="Proteomes" id="UP000647424">
    <property type="component" value="Unassembled WGS sequence"/>
</dbReference>
<feature type="domain" description="AAA+ ATPase" evidence="4">
    <location>
        <begin position="330"/>
        <end position="455"/>
    </location>
</feature>
<reference evidence="5" key="1">
    <citation type="submission" date="2020-09" db="EMBL/GenBank/DDBJ databases">
        <title>Genome seq and assembly of Limnohabitants sp.</title>
        <authorList>
            <person name="Chhetri G."/>
        </authorList>
    </citation>
    <scope>NUCLEOTIDE SEQUENCE</scope>
    <source>
        <strain evidence="5">JUR4</strain>
    </source>
</reference>
<keyword evidence="2" id="KW-0547">Nucleotide-binding</keyword>
<dbReference type="GO" id="GO:0005886">
    <property type="term" value="C:plasma membrane"/>
    <property type="evidence" value="ECO:0007669"/>
    <property type="project" value="TreeGrafter"/>
</dbReference>
<evidence type="ECO:0000256" key="3">
    <source>
        <dbReference type="ARBA" id="ARBA00022840"/>
    </source>
</evidence>
<dbReference type="SMART" id="SM00382">
    <property type="entry name" value="AAA"/>
    <property type="match status" value="1"/>
</dbReference>
<evidence type="ECO:0000256" key="2">
    <source>
        <dbReference type="ARBA" id="ARBA00022741"/>
    </source>
</evidence>
<accession>A0A927IJV1</accession>
<dbReference type="PANTHER" id="PTHR30258">
    <property type="entry name" value="TYPE II SECRETION SYSTEM PROTEIN GSPE-RELATED"/>
    <property type="match status" value="1"/>
</dbReference>
<dbReference type="InterPro" id="IPR027417">
    <property type="entry name" value="P-loop_NTPase"/>
</dbReference>
<keyword evidence="3" id="KW-0067">ATP-binding</keyword>
<organism evidence="5 6">
    <name type="scientific">Limnohabitans radicicola</name>
    <dbReference type="NCBI Taxonomy" id="2771427"/>
    <lineage>
        <taxon>Bacteria</taxon>
        <taxon>Pseudomonadati</taxon>
        <taxon>Pseudomonadota</taxon>
        <taxon>Betaproteobacteria</taxon>
        <taxon>Burkholderiales</taxon>
        <taxon>Comamonadaceae</taxon>
        <taxon>Limnohabitans</taxon>
    </lineage>
</organism>
<gene>
    <name evidence="5" type="primary">tadA</name>
    <name evidence="5" type="ORF">IC609_11015</name>
</gene>
<comment type="similarity">
    <text evidence="1">Belongs to the GSP E family.</text>
</comment>
<dbReference type="Gene3D" id="3.30.450.90">
    <property type="match status" value="1"/>
</dbReference>
<name>A0A927IJV1_9BURK</name>
<evidence type="ECO:0000313" key="5">
    <source>
        <dbReference type="EMBL" id="MBD8051079.1"/>
    </source>
</evidence>
<dbReference type="RefSeq" id="WP_225224124.1">
    <property type="nucleotide sequence ID" value="NZ_JACYFT010000002.1"/>
</dbReference>
<dbReference type="Pfam" id="PF05157">
    <property type="entry name" value="MshEN"/>
    <property type="match status" value="1"/>
</dbReference>
<dbReference type="InterPro" id="IPR037257">
    <property type="entry name" value="T2SS_E_N_sf"/>
</dbReference>
<dbReference type="InterPro" id="IPR007831">
    <property type="entry name" value="T2SS_GspE_N"/>
</dbReference>
<dbReference type="GO" id="GO:0005524">
    <property type="term" value="F:ATP binding"/>
    <property type="evidence" value="ECO:0007669"/>
    <property type="project" value="UniProtKB-KW"/>
</dbReference>
<evidence type="ECO:0000313" key="6">
    <source>
        <dbReference type="Proteomes" id="UP000647424"/>
    </source>
</evidence>
<dbReference type="SUPFAM" id="SSF52540">
    <property type="entry name" value="P-loop containing nucleoside triphosphate hydrolases"/>
    <property type="match status" value="1"/>
</dbReference>
<proteinExistence type="inferred from homology"/>
<evidence type="ECO:0000256" key="1">
    <source>
        <dbReference type="ARBA" id="ARBA00006611"/>
    </source>
</evidence>
<dbReference type="Gene3D" id="3.40.50.300">
    <property type="entry name" value="P-loop containing nucleotide triphosphate hydrolases"/>
    <property type="match status" value="1"/>
</dbReference>
<evidence type="ECO:0000259" key="4">
    <source>
        <dbReference type="SMART" id="SM00382"/>
    </source>
</evidence>
<comment type="caution">
    <text evidence="5">The sequence shown here is derived from an EMBL/GenBank/DDBJ whole genome shotgun (WGS) entry which is preliminary data.</text>
</comment>
<dbReference type="PANTHER" id="PTHR30258:SF2">
    <property type="entry name" value="COMG OPERON PROTEIN 1"/>
    <property type="match status" value="1"/>
</dbReference>
<dbReference type="InterPro" id="IPR001482">
    <property type="entry name" value="T2SS/T4SS_dom"/>
</dbReference>
<dbReference type="Pfam" id="PF00437">
    <property type="entry name" value="T2SSE"/>
    <property type="match status" value="1"/>
</dbReference>